<gene>
    <name evidence="10" type="ORF">GCM10010515_18540</name>
</gene>
<keyword evidence="3" id="KW-1003">Cell membrane</keyword>
<dbReference type="InterPro" id="IPR051258">
    <property type="entry name" value="Diverse_Substrate_Transporter"/>
</dbReference>
<evidence type="ECO:0000256" key="5">
    <source>
        <dbReference type="ARBA" id="ARBA00022989"/>
    </source>
</evidence>
<feature type="compositionally biased region" description="Low complexity" evidence="7">
    <location>
        <begin position="72"/>
        <end position="89"/>
    </location>
</feature>
<feature type="region of interest" description="Disordered" evidence="7">
    <location>
        <begin position="62"/>
        <end position="89"/>
    </location>
</feature>
<dbReference type="InterPro" id="IPR000620">
    <property type="entry name" value="EamA_dom"/>
</dbReference>
<keyword evidence="5 8" id="KW-1133">Transmembrane helix</keyword>
<keyword evidence="6 8" id="KW-0472">Membrane</keyword>
<sequence length="366" mass="37065">MPDARRTDAVLLLVALVWGSSYLAAQTATAVLPVLVVLFVRYALSAVACLGLVAAGRLSDVRRSGGRPAVEGPSVGKPAAGKPAAGRPSAWWTRDEVRTGVPLGLTQAAVLIVETYGVAHTSAANAGLIISLTIVLTPLLDRTGHPGGLPPSFYAAAGVCLLAVGLLMSGNGFHAPRLGDLLMLAAAVVRAGHVALVGRLTAGRAVRPLHLTTVQTLVGAALFLLPASGGLPALARVDAAGWAQLLHLALFCSVFAFLAQTWAVQRTSASRAGLLLGTEPIWAVAVGVGLAGDRLTVLTGLGAALMVAGTYMGQAVERAHRTAAVRPASGHAPRPRPPEPSDTAVTVPGPGPGPGAAPDRAERAAP</sequence>
<evidence type="ECO:0000259" key="9">
    <source>
        <dbReference type="Pfam" id="PF00892"/>
    </source>
</evidence>
<evidence type="ECO:0000256" key="8">
    <source>
        <dbReference type="SAM" id="Phobius"/>
    </source>
</evidence>
<dbReference type="Proteomes" id="UP000645555">
    <property type="component" value="Unassembled WGS sequence"/>
</dbReference>
<evidence type="ECO:0000256" key="4">
    <source>
        <dbReference type="ARBA" id="ARBA00022692"/>
    </source>
</evidence>
<dbReference type="EMBL" id="BMWD01000005">
    <property type="protein sequence ID" value="GGX51643.1"/>
    <property type="molecule type" value="Genomic_DNA"/>
</dbReference>
<feature type="transmembrane region" description="Helical" evidence="8">
    <location>
        <begin position="214"/>
        <end position="235"/>
    </location>
</feature>
<protein>
    <recommendedName>
        <fullName evidence="9">EamA domain-containing protein</fullName>
    </recommendedName>
</protein>
<feature type="transmembrane region" description="Helical" evidence="8">
    <location>
        <begin position="241"/>
        <end position="260"/>
    </location>
</feature>
<evidence type="ECO:0000256" key="6">
    <source>
        <dbReference type="ARBA" id="ARBA00023136"/>
    </source>
</evidence>
<feature type="transmembrane region" description="Helical" evidence="8">
    <location>
        <begin position="181"/>
        <end position="202"/>
    </location>
</feature>
<feature type="domain" description="EamA" evidence="9">
    <location>
        <begin position="178"/>
        <end position="312"/>
    </location>
</feature>
<evidence type="ECO:0000256" key="3">
    <source>
        <dbReference type="ARBA" id="ARBA00022475"/>
    </source>
</evidence>
<keyword evidence="11" id="KW-1185">Reference proteome</keyword>
<dbReference type="SUPFAM" id="SSF103481">
    <property type="entry name" value="Multidrug resistance efflux transporter EmrE"/>
    <property type="match status" value="1"/>
</dbReference>
<evidence type="ECO:0000256" key="7">
    <source>
        <dbReference type="SAM" id="MobiDB-lite"/>
    </source>
</evidence>
<feature type="region of interest" description="Disordered" evidence="7">
    <location>
        <begin position="322"/>
        <end position="366"/>
    </location>
</feature>
<dbReference type="RefSeq" id="WP_190034899.1">
    <property type="nucleotide sequence ID" value="NZ_BMWD01000005.1"/>
</dbReference>
<organism evidence="10 11">
    <name type="scientific">Streptomyces fructofermentans</name>
    <dbReference type="NCBI Taxonomy" id="152141"/>
    <lineage>
        <taxon>Bacteria</taxon>
        <taxon>Bacillati</taxon>
        <taxon>Actinomycetota</taxon>
        <taxon>Actinomycetes</taxon>
        <taxon>Kitasatosporales</taxon>
        <taxon>Streptomycetaceae</taxon>
        <taxon>Streptomyces</taxon>
    </lineage>
</organism>
<evidence type="ECO:0000256" key="1">
    <source>
        <dbReference type="ARBA" id="ARBA00004651"/>
    </source>
</evidence>
<name>A0A918K709_9ACTN</name>
<evidence type="ECO:0000313" key="11">
    <source>
        <dbReference type="Proteomes" id="UP000645555"/>
    </source>
</evidence>
<feature type="transmembrane region" description="Helical" evidence="8">
    <location>
        <begin position="123"/>
        <end position="140"/>
    </location>
</feature>
<dbReference type="AlphaFoldDB" id="A0A918K709"/>
<dbReference type="InterPro" id="IPR037185">
    <property type="entry name" value="EmrE-like"/>
</dbReference>
<feature type="transmembrane region" description="Helical" evidence="8">
    <location>
        <begin position="152"/>
        <end position="169"/>
    </location>
</feature>
<comment type="similarity">
    <text evidence="2">Belongs to the EamA transporter family.</text>
</comment>
<comment type="subcellular location">
    <subcellularLocation>
        <location evidence="1">Cell membrane</location>
        <topology evidence="1">Multi-pass membrane protein</topology>
    </subcellularLocation>
</comment>
<reference evidence="10" key="1">
    <citation type="journal article" date="2014" name="Int. J. Syst. Evol. Microbiol.">
        <title>Complete genome sequence of Corynebacterium casei LMG S-19264T (=DSM 44701T), isolated from a smear-ripened cheese.</title>
        <authorList>
            <consortium name="US DOE Joint Genome Institute (JGI-PGF)"/>
            <person name="Walter F."/>
            <person name="Albersmeier A."/>
            <person name="Kalinowski J."/>
            <person name="Ruckert C."/>
        </authorList>
    </citation>
    <scope>NUCLEOTIDE SEQUENCE</scope>
    <source>
        <strain evidence="10">JCM 4956</strain>
    </source>
</reference>
<accession>A0A918K709</accession>
<feature type="transmembrane region" description="Helical" evidence="8">
    <location>
        <begin position="297"/>
        <end position="316"/>
    </location>
</feature>
<keyword evidence="4 8" id="KW-0812">Transmembrane</keyword>
<feature type="transmembrane region" description="Helical" evidence="8">
    <location>
        <begin position="35"/>
        <end position="55"/>
    </location>
</feature>
<reference evidence="10" key="2">
    <citation type="submission" date="2020-09" db="EMBL/GenBank/DDBJ databases">
        <authorList>
            <person name="Sun Q."/>
            <person name="Ohkuma M."/>
        </authorList>
    </citation>
    <scope>NUCLEOTIDE SEQUENCE</scope>
    <source>
        <strain evidence="10">JCM 4956</strain>
    </source>
</reference>
<evidence type="ECO:0000256" key="2">
    <source>
        <dbReference type="ARBA" id="ARBA00007362"/>
    </source>
</evidence>
<dbReference type="Pfam" id="PF00892">
    <property type="entry name" value="EamA"/>
    <property type="match status" value="1"/>
</dbReference>
<dbReference type="PANTHER" id="PTHR42920">
    <property type="entry name" value="OS03G0707200 PROTEIN-RELATED"/>
    <property type="match status" value="1"/>
</dbReference>
<comment type="caution">
    <text evidence="10">The sequence shown here is derived from an EMBL/GenBank/DDBJ whole genome shotgun (WGS) entry which is preliminary data.</text>
</comment>
<dbReference type="GO" id="GO:0005886">
    <property type="term" value="C:plasma membrane"/>
    <property type="evidence" value="ECO:0007669"/>
    <property type="project" value="UniProtKB-SubCell"/>
</dbReference>
<dbReference type="PANTHER" id="PTHR42920:SF5">
    <property type="entry name" value="EAMA DOMAIN-CONTAINING PROTEIN"/>
    <property type="match status" value="1"/>
</dbReference>
<proteinExistence type="inferred from homology"/>
<evidence type="ECO:0000313" key="10">
    <source>
        <dbReference type="EMBL" id="GGX51643.1"/>
    </source>
</evidence>